<evidence type="ECO:0000313" key="2">
    <source>
        <dbReference type="EMBL" id="RPA81080.1"/>
    </source>
</evidence>
<sequence length="691" mass="75432">MSSKAVASLNSRIPRTPGSSRHQDQSLLSQSTRVRKEQLNGYMISGSDTDEHVQVRSVSHKSSVAKSVSTTQTSPSSEEVDTSEKTESIFKSSTADFSKSISQVATTTKRTESIIKGSKRSHLTAPRTSRLNARNVASPYARSPEKKRPILRQTKTELDEDDIENQPLPDVTSAGMAQSMQEGMVSTDLTPADKTPERSHDAPKTPKTWGNWLQSFSSAIPSSAKKALSAWTSRKNESGDDVASAIGKNLFPVPKKDPFGKKDDEASIEAGKKKKKRQSLPGDFEAAVNGVDTAEDLDEEPVKEKKKRETANPETYANPYILMQDYKPKIKGKAVTVSLLSRAPKGSALSVRTPPHSPAVRSIRGVSRAPGEAPAPRTPSRLASSFHPYNRSTPGRTPARKEKEEKPLTAEEELEQIRQRQRERAVQQEEDLYRERKLARMMGKSVPEVDPKELIGNQDVGTDTDEEPEQPIRSPKRKASTPAAIPVTPPQIKRVSKVRRGYGLFDSESEDEAPLPPKKKQNTGTSEFAPISLNKPSSASSAEPSPDSDKENAFFADPPPAPQPSHRELPNSSAPLAQKPAVPQTPVPAKVKAIAEKHKPAVPSSLRASTSANPSPPSAAAMKVPALKFGAKAIITSSINNISIENLFPFHFPPLPAQKHGLVARQVEQDWIPENKYVDMYMNMFTTGIAV</sequence>
<reference evidence="2 3" key="1">
    <citation type="journal article" date="2018" name="Nat. Ecol. Evol.">
        <title>Pezizomycetes genomes reveal the molecular basis of ectomycorrhizal truffle lifestyle.</title>
        <authorList>
            <person name="Murat C."/>
            <person name="Payen T."/>
            <person name="Noel B."/>
            <person name="Kuo A."/>
            <person name="Morin E."/>
            <person name="Chen J."/>
            <person name="Kohler A."/>
            <person name="Krizsan K."/>
            <person name="Balestrini R."/>
            <person name="Da Silva C."/>
            <person name="Montanini B."/>
            <person name="Hainaut M."/>
            <person name="Levati E."/>
            <person name="Barry K.W."/>
            <person name="Belfiori B."/>
            <person name="Cichocki N."/>
            <person name="Clum A."/>
            <person name="Dockter R.B."/>
            <person name="Fauchery L."/>
            <person name="Guy J."/>
            <person name="Iotti M."/>
            <person name="Le Tacon F."/>
            <person name="Lindquist E.A."/>
            <person name="Lipzen A."/>
            <person name="Malagnac F."/>
            <person name="Mello A."/>
            <person name="Molinier V."/>
            <person name="Miyauchi S."/>
            <person name="Poulain J."/>
            <person name="Riccioni C."/>
            <person name="Rubini A."/>
            <person name="Sitrit Y."/>
            <person name="Splivallo R."/>
            <person name="Traeger S."/>
            <person name="Wang M."/>
            <person name="Zifcakova L."/>
            <person name="Wipf D."/>
            <person name="Zambonelli A."/>
            <person name="Paolocci F."/>
            <person name="Nowrousian M."/>
            <person name="Ottonello S."/>
            <person name="Baldrian P."/>
            <person name="Spatafora J.W."/>
            <person name="Henrissat B."/>
            <person name="Nagy L.G."/>
            <person name="Aury J.M."/>
            <person name="Wincker P."/>
            <person name="Grigoriev I.V."/>
            <person name="Bonfante P."/>
            <person name="Martin F.M."/>
        </authorList>
    </citation>
    <scope>NUCLEOTIDE SEQUENCE [LARGE SCALE GENOMIC DNA]</scope>
    <source>
        <strain evidence="2 3">RN42</strain>
    </source>
</reference>
<dbReference type="STRING" id="1160509.A0A3N4IAC2"/>
<feature type="region of interest" description="Disordered" evidence="1">
    <location>
        <begin position="1"/>
        <end position="212"/>
    </location>
</feature>
<proteinExistence type="predicted"/>
<dbReference type="EMBL" id="ML119682">
    <property type="protein sequence ID" value="RPA81080.1"/>
    <property type="molecule type" value="Genomic_DNA"/>
</dbReference>
<feature type="compositionally biased region" description="Basic and acidic residues" evidence="1">
    <location>
        <begin position="194"/>
        <end position="204"/>
    </location>
</feature>
<evidence type="ECO:0000256" key="1">
    <source>
        <dbReference type="SAM" id="MobiDB-lite"/>
    </source>
</evidence>
<feature type="compositionally biased region" description="Polar residues" evidence="1">
    <location>
        <begin position="1"/>
        <end position="32"/>
    </location>
</feature>
<keyword evidence="3" id="KW-1185">Reference proteome</keyword>
<dbReference type="Proteomes" id="UP000275078">
    <property type="component" value="Unassembled WGS sequence"/>
</dbReference>
<feature type="region of interest" description="Disordered" evidence="1">
    <location>
        <begin position="346"/>
        <end position="618"/>
    </location>
</feature>
<dbReference type="AlphaFoldDB" id="A0A3N4IAC2"/>
<feature type="compositionally biased region" description="Polar residues" evidence="1">
    <location>
        <begin position="89"/>
        <end position="108"/>
    </location>
</feature>
<accession>A0A3N4IAC2</accession>
<feature type="region of interest" description="Disordered" evidence="1">
    <location>
        <begin position="230"/>
        <end position="313"/>
    </location>
</feature>
<gene>
    <name evidence="2" type="ORF">BJ508DRAFT_116479</name>
</gene>
<feature type="compositionally biased region" description="Basic and acidic residues" evidence="1">
    <location>
        <begin position="300"/>
        <end position="311"/>
    </location>
</feature>
<feature type="compositionally biased region" description="Low complexity" evidence="1">
    <location>
        <begin position="535"/>
        <end position="545"/>
    </location>
</feature>
<feature type="compositionally biased region" description="Basic and acidic residues" evidence="1">
    <location>
        <begin position="254"/>
        <end position="265"/>
    </location>
</feature>
<feature type="compositionally biased region" description="Low complexity" evidence="1">
    <location>
        <begin position="60"/>
        <end position="74"/>
    </location>
</feature>
<evidence type="ECO:0000313" key="3">
    <source>
        <dbReference type="Proteomes" id="UP000275078"/>
    </source>
</evidence>
<feature type="compositionally biased region" description="Basic and acidic residues" evidence="1">
    <location>
        <begin position="399"/>
        <end position="438"/>
    </location>
</feature>
<name>A0A3N4IAC2_ASCIM</name>
<protein>
    <submittedName>
        <fullName evidence="2">Uncharacterized protein</fullName>
    </submittedName>
</protein>
<feature type="compositionally biased region" description="Low complexity" evidence="1">
    <location>
        <begin position="608"/>
        <end position="618"/>
    </location>
</feature>
<organism evidence="2 3">
    <name type="scientific">Ascobolus immersus RN42</name>
    <dbReference type="NCBI Taxonomy" id="1160509"/>
    <lineage>
        <taxon>Eukaryota</taxon>
        <taxon>Fungi</taxon>
        <taxon>Dikarya</taxon>
        <taxon>Ascomycota</taxon>
        <taxon>Pezizomycotina</taxon>
        <taxon>Pezizomycetes</taxon>
        <taxon>Pezizales</taxon>
        <taxon>Ascobolaceae</taxon>
        <taxon>Ascobolus</taxon>
    </lineage>
</organism>